<evidence type="ECO:0000313" key="8">
    <source>
        <dbReference type="Proteomes" id="UP001243212"/>
    </source>
</evidence>
<evidence type="ECO:0000256" key="2">
    <source>
        <dbReference type="ARBA" id="ARBA00005297"/>
    </source>
</evidence>
<proteinExistence type="inferred from homology"/>
<protein>
    <recommendedName>
        <fullName evidence="3">isochorismate synthase</fullName>
        <ecNumber evidence="3">5.4.4.2</ecNumber>
    </recommendedName>
    <alternativeName>
        <fullName evidence="5">Isochorismate mutase</fullName>
    </alternativeName>
</protein>
<dbReference type="EC" id="5.4.4.2" evidence="3"/>
<gene>
    <name evidence="7" type="ORF">J2S70_001261</name>
</gene>
<dbReference type="InterPro" id="IPR004561">
    <property type="entry name" value="IsoChor_synthase"/>
</dbReference>
<evidence type="ECO:0000256" key="5">
    <source>
        <dbReference type="ARBA" id="ARBA00041564"/>
    </source>
</evidence>
<reference evidence="7 8" key="1">
    <citation type="submission" date="2023-07" db="EMBL/GenBank/DDBJ databases">
        <title>Sequencing the genomes of 1000 actinobacteria strains.</title>
        <authorList>
            <person name="Klenk H.-P."/>
        </authorList>
    </citation>
    <scope>NUCLEOTIDE SEQUENCE [LARGE SCALE GENOMIC DNA]</scope>
    <source>
        <strain evidence="7 8">DSM 17163</strain>
    </source>
</reference>
<dbReference type="InterPro" id="IPR015890">
    <property type="entry name" value="Chorismate_C"/>
</dbReference>
<dbReference type="PANTHER" id="PTHR42839:SF2">
    <property type="entry name" value="ISOCHORISMATE SYNTHASE ENTC"/>
    <property type="match status" value="1"/>
</dbReference>
<keyword evidence="8" id="KW-1185">Reference proteome</keyword>
<accession>A0ABT9NGZ7</accession>
<comment type="similarity">
    <text evidence="2">Belongs to the isochorismate synthase family.</text>
</comment>
<evidence type="ECO:0000259" key="6">
    <source>
        <dbReference type="Pfam" id="PF00425"/>
    </source>
</evidence>
<dbReference type="NCBIfam" id="TIGR00543">
    <property type="entry name" value="isochor_syn"/>
    <property type="match status" value="1"/>
</dbReference>
<name>A0ABT9NGZ7_9ACTO</name>
<evidence type="ECO:0000256" key="3">
    <source>
        <dbReference type="ARBA" id="ARBA00012824"/>
    </source>
</evidence>
<feature type="domain" description="Chorismate-utilising enzyme C-terminal" evidence="6">
    <location>
        <begin position="166"/>
        <end position="406"/>
    </location>
</feature>
<dbReference type="Proteomes" id="UP001243212">
    <property type="component" value="Unassembled WGS sequence"/>
</dbReference>
<dbReference type="InterPro" id="IPR005801">
    <property type="entry name" value="ADC_synthase"/>
</dbReference>
<dbReference type="GO" id="GO:0008909">
    <property type="term" value="F:isochorismate synthase activity"/>
    <property type="evidence" value="ECO:0007669"/>
    <property type="project" value="UniProtKB-EC"/>
</dbReference>
<sequence length="423" mass="44976">MFDIPQLHAHTTLLPRLPALAKLLPARKGAIAWLREGRGFIAAGQAARFDQAPSQGDTRFTRASQWWNKVLESAEVDDNVRGPATGLLGVGSFSFAGNSPVGSALIIPQVVVGYDGERGWLTVIGPANQDATLSSHAQALVDSALGHSTFQYRGHGAARVLPTDTDAHRNAVVAIKERIGNGEVAKVVLARKLDVQTDGEIDERHIVKRLARTYPHTWTFAVDGLVGATPELLAQTQGRTVRVRVLAGTVPRSGPNAIEKLQSSGKDAIEHKLAVDSVVSELEKVGTVEVGATFVLELPNVFHLATEVRADLHTDATALDVAGILHPTAALGGTPTREALNVIADLEGIDRERYGAPVGWLDARGGQWCVALRCARIHGNRATAFAGGGILADSDPDAEFSETVAKFVPMLDALGVSRAELQE</sequence>
<dbReference type="EMBL" id="JAUSQX010000001">
    <property type="protein sequence ID" value="MDP9806679.1"/>
    <property type="molecule type" value="Genomic_DNA"/>
</dbReference>
<comment type="caution">
    <text evidence="7">The sequence shown here is derived from an EMBL/GenBank/DDBJ whole genome shotgun (WGS) entry which is preliminary data.</text>
</comment>
<dbReference type="RefSeq" id="WP_307682890.1">
    <property type="nucleotide sequence ID" value="NZ_JAUSQX010000001.1"/>
</dbReference>
<evidence type="ECO:0000256" key="1">
    <source>
        <dbReference type="ARBA" id="ARBA00000799"/>
    </source>
</evidence>
<evidence type="ECO:0000313" key="7">
    <source>
        <dbReference type="EMBL" id="MDP9806679.1"/>
    </source>
</evidence>
<comment type="catalytic activity">
    <reaction evidence="1">
        <text>chorismate = isochorismate</text>
        <dbReference type="Rhea" id="RHEA:18985"/>
        <dbReference type="ChEBI" id="CHEBI:29748"/>
        <dbReference type="ChEBI" id="CHEBI:29780"/>
        <dbReference type="EC" id="5.4.4.2"/>
    </reaction>
</comment>
<dbReference type="PANTHER" id="PTHR42839">
    <property type="entry name" value="ISOCHORISMATE SYNTHASE ENTC"/>
    <property type="match status" value="1"/>
</dbReference>
<dbReference type="Gene3D" id="3.60.120.10">
    <property type="entry name" value="Anthranilate synthase"/>
    <property type="match status" value="1"/>
</dbReference>
<dbReference type="Pfam" id="PF00425">
    <property type="entry name" value="Chorismate_bind"/>
    <property type="match status" value="1"/>
</dbReference>
<dbReference type="SUPFAM" id="SSF56322">
    <property type="entry name" value="ADC synthase"/>
    <property type="match status" value="1"/>
</dbReference>
<keyword evidence="4 7" id="KW-0413">Isomerase</keyword>
<organism evidence="7 8">
    <name type="scientific">Trueperella bonasi</name>
    <dbReference type="NCBI Taxonomy" id="312286"/>
    <lineage>
        <taxon>Bacteria</taxon>
        <taxon>Bacillati</taxon>
        <taxon>Actinomycetota</taxon>
        <taxon>Actinomycetes</taxon>
        <taxon>Actinomycetales</taxon>
        <taxon>Actinomycetaceae</taxon>
        <taxon>Trueperella</taxon>
    </lineage>
</organism>
<evidence type="ECO:0000256" key="4">
    <source>
        <dbReference type="ARBA" id="ARBA00023235"/>
    </source>
</evidence>